<dbReference type="EMBL" id="LVYD01000054">
    <property type="protein sequence ID" value="OQP61916.1"/>
    <property type="molecule type" value="Genomic_DNA"/>
</dbReference>
<keyword evidence="2" id="KW-0378">Hydrolase</keyword>
<evidence type="ECO:0000313" key="3">
    <source>
        <dbReference type="Proteomes" id="UP000192796"/>
    </source>
</evidence>
<dbReference type="Pfam" id="PF00561">
    <property type="entry name" value="Abhydrolase_1"/>
    <property type="match status" value="1"/>
</dbReference>
<comment type="caution">
    <text evidence="2">The sequence shown here is derived from an EMBL/GenBank/DDBJ whole genome shotgun (WGS) entry which is preliminary data.</text>
</comment>
<dbReference type="SUPFAM" id="SSF53474">
    <property type="entry name" value="alpha/beta-Hydrolases"/>
    <property type="match status" value="1"/>
</dbReference>
<keyword evidence="3" id="KW-1185">Reference proteome</keyword>
<name>A0A1V9FUK4_9BACT</name>
<evidence type="ECO:0000313" key="2">
    <source>
        <dbReference type="EMBL" id="OQP61916.1"/>
    </source>
</evidence>
<dbReference type="AlphaFoldDB" id="A0A1V9FUK4"/>
<protein>
    <submittedName>
        <fullName evidence="2">Alpha/beta hydrolase</fullName>
    </submittedName>
</protein>
<dbReference type="InterPro" id="IPR029058">
    <property type="entry name" value="AB_hydrolase_fold"/>
</dbReference>
<gene>
    <name evidence="2" type="ORF">A3860_29925</name>
</gene>
<dbReference type="InterPro" id="IPR000073">
    <property type="entry name" value="AB_hydrolase_1"/>
</dbReference>
<feature type="domain" description="AB hydrolase-1" evidence="1">
    <location>
        <begin position="49"/>
        <end position="170"/>
    </location>
</feature>
<dbReference type="GO" id="GO:0017171">
    <property type="term" value="F:serine hydrolase activity"/>
    <property type="evidence" value="ECO:0007669"/>
    <property type="project" value="TreeGrafter"/>
</dbReference>
<dbReference type="PANTHER" id="PTHR46331:SF2">
    <property type="entry name" value="VALACYCLOVIR HYDROLASE"/>
    <property type="match status" value="1"/>
</dbReference>
<organism evidence="2 3">
    <name type="scientific">Niastella vici</name>
    <dbReference type="NCBI Taxonomy" id="1703345"/>
    <lineage>
        <taxon>Bacteria</taxon>
        <taxon>Pseudomonadati</taxon>
        <taxon>Bacteroidota</taxon>
        <taxon>Chitinophagia</taxon>
        <taxon>Chitinophagales</taxon>
        <taxon>Chitinophagaceae</taxon>
        <taxon>Niastella</taxon>
    </lineage>
</organism>
<dbReference type="STRING" id="1703345.A3860_29925"/>
<accession>A0A1V9FUK4</accession>
<evidence type="ECO:0000259" key="1">
    <source>
        <dbReference type="Pfam" id="PF00561"/>
    </source>
</evidence>
<sequence length="281" mass="30485">MSIAFILFASAITTYAQKTNTMEGSNKSGYAPVNGLNMYYEIHGKGDLPLVLIHGGGSTIESSFGNTLPLFAAKGKVIAVELQAHGRTSDRNAPESFEQDADDVAALLKYLKVDKANFFGFSNGGTTTLQIAIRHPEIVNKIIDLSGAYQREGFIPGFFEGFPKATLETMPAPLKDAFLKVTPDKDKLQVMFNKDVARMMHFKDIPESDIQSIKAPALIMVTDKDVVPAEHAVKMSHKIPGARLVILPGFHGACIGEICSAKKGSKVPELTVALIEEFLNE</sequence>
<dbReference type="Gene3D" id="3.40.50.1820">
    <property type="entry name" value="alpha/beta hydrolase"/>
    <property type="match status" value="1"/>
</dbReference>
<proteinExistence type="predicted"/>
<reference evidence="2 3" key="1">
    <citation type="submission" date="2016-03" db="EMBL/GenBank/DDBJ databases">
        <title>Niastella vici sp. nov., isolated from farmland soil.</title>
        <authorList>
            <person name="Chen L."/>
            <person name="Wang D."/>
            <person name="Yang S."/>
            <person name="Wang G."/>
        </authorList>
    </citation>
    <scope>NUCLEOTIDE SEQUENCE [LARGE SCALE GENOMIC DNA]</scope>
    <source>
        <strain evidence="2 3">DJ57</strain>
    </source>
</reference>
<dbReference type="PANTHER" id="PTHR46331">
    <property type="entry name" value="VALACYCLOVIR HYDROLASE"/>
    <property type="match status" value="1"/>
</dbReference>
<dbReference type="Proteomes" id="UP000192796">
    <property type="component" value="Unassembled WGS sequence"/>
</dbReference>